<proteinExistence type="predicted"/>
<evidence type="ECO:0000259" key="2">
    <source>
        <dbReference type="Pfam" id="PF05899"/>
    </source>
</evidence>
<dbReference type="RefSeq" id="WP_275707202.1">
    <property type="nucleotide sequence ID" value="NZ_JAKLTN010000001.1"/>
</dbReference>
<dbReference type="InterPro" id="IPR014710">
    <property type="entry name" value="RmlC-like_jellyroll"/>
</dbReference>
<dbReference type="PANTHER" id="PTHR40943">
    <property type="entry name" value="CYTOPLASMIC PROTEIN-RELATED"/>
    <property type="match status" value="1"/>
</dbReference>
<protein>
    <submittedName>
        <fullName evidence="3">Cupin domain-containing protein</fullName>
    </submittedName>
</protein>
<dbReference type="CDD" id="cd02227">
    <property type="entry name" value="cupin_TM1112-like"/>
    <property type="match status" value="1"/>
</dbReference>
<dbReference type="Gene3D" id="2.60.120.10">
    <property type="entry name" value="Jelly Rolls"/>
    <property type="match status" value="1"/>
</dbReference>
<organism evidence="3 4">
    <name type="scientific">Dechloromonas hankyongensis</name>
    <dbReference type="NCBI Taxonomy" id="2908002"/>
    <lineage>
        <taxon>Bacteria</taxon>
        <taxon>Pseudomonadati</taxon>
        <taxon>Pseudomonadota</taxon>
        <taxon>Betaproteobacteria</taxon>
        <taxon>Rhodocyclales</taxon>
        <taxon>Azonexaceae</taxon>
        <taxon>Dechloromonas</taxon>
    </lineage>
</organism>
<gene>
    <name evidence="3" type="ORF">LZ012_02450</name>
</gene>
<evidence type="ECO:0000313" key="4">
    <source>
        <dbReference type="Proteomes" id="UP001165384"/>
    </source>
</evidence>
<dbReference type="Proteomes" id="UP001165384">
    <property type="component" value="Unassembled WGS sequence"/>
</dbReference>
<dbReference type="InterPro" id="IPR011051">
    <property type="entry name" value="RmlC_Cupin_sf"/>
</dbReference>
<dbReference type="SUPFAM" id="SSF51182">
    <property type="entry name" value="RmlC-like cupins"/>
    <property type="match status" value="1"/>
</dbReference>
<name>A0ABS9JY81_9RHOO</name>
<feature type="domain" description="(S)-ureidoglycine aminohydrolase cupin" evidence="2">
    <location>
        <begin position="39"/>
        <end position="113"/>
    </location>
</feature>
<evidence type="ECO:0000256" key="1">
    <source>
        <dbReference type="SAM" id="MobiDB-lite"/>
    </source>
</evidence>
<reference evidence="3" key="1">
    <citation type="submission" date="2022-01" db="EMBL/GenBank/DDBJ databases">
        <authorList>
            <person name="Jo J.-H."/>
            <person name="Im W.-T."/>
        </authorList>
    </citation>
    <scope>NUCLEOTIDE SEQUENCE</scope>
    <source>
        <strain evidence="3">XY25</strain>
    </source>
</reference>
<dbReference type="Pfam" id="PF05899">
    <property type="entry name" value="Cupin_3"/>
    <property type="match status" value="1"/>
</dbReference>
<dbReference type="EMBL" id="JAKLTN010000001">
    <property type="protein sequence ID" value="MCG2575853.1"/>
    <property type="molecule type" value="Genomic_DNA"/>
</dbReference>
<sequence length="119" mass="12890">MPELTVFSATTPPPVHDHPRPDRLVKGNPLRTTWEHFLSANGDLSAGIWACEPGAWDIAFAPGKDEFFCVIEGRIRIISASGQAAEFGPGDACIIPAGFTGSFEVLEAVRKHYVLVERG</sequence>
<evidence type="ECO:0000313" key="3">
    <source>
        <dbReference type="EMBL" id="MCG2575853.1"/>
    </source>
</evidence>
<comment type="caution">
    <text evidence="3">The sequence shown here is derived from an EMBL/GenBank/DDBJ whole genome shotgun (WGS) entry which is preliminary data.</text>
</comment>
<keyword evidence="4" id="KW-1185">Reference proteome</keyword>
<dbReference type="InterPro" id="IPR008579">
    <property type="entry name" value="UGlyAH_Cupin_dom"/>
</dbReference>
<dbReference type="PANTHER" id="PTHR40943:SF1">
    <property type="entry name" value="CYTOPLASMIC PROTEIN"/>
    <property type="match status" value="1"/>
</dbReference>
<accession>A0ABS9JY81</accession>
<feature type="region of interest" description="Disordered" evidence="1">
    <location>
        <begin position="1"/>
        <end position="23"/>
    </location>
</feature>